<dbReference type="InterPro" id="IPR036388">
    <property type="entry name" value="WH-like_DNA-bd_sf"/>
</dbReference>
<dbReference type="Pfam" id="PF09339">
    <property type="entry name" value="HTH_IclR"/>
    <property type="match status" value="1"/>
</dbReference>
<dbReference type="PROSITE" id="PS51077">
    <property type="entry name" value="HTH_ICLR"/>
    <property type="match status" value="1"/>
</dbReference>
<keyword evidence="8" id="KW-1185">Reference proteome</keyword>
<dbReference type="PANTHER" id="PTHR30136">
    <property type="entry name" value="HELIX-TURN-HELIX TRANSCRIPTIONAL REGULATOR, ICLR FAMILY"/>
    <property type="match status" value="1"/>
</dbReference>
<protein>
    <submittedName>
        <fullName evidence="7">IclR family transcriptional regulator</fullName>
    </submittedName>
</protein>
<dbReference type="GO" id="GO:0003677">
    <property type="term" value="F:DNA binding"/>
    <property type="evidence" value="ECO:0007669"/>
    <property type="project" value="UniProtKB-KW"/>
</dbReference>
<dbReference type="PANTHER" id="PTHR30136:SF24">
    <property type="entry name" value="HTH-TYPE TRANSCRIPTIONAL REPRESSOR ALLR"/>
    <property type="match status" value="1"/>
</dbReference>
<dbReference type="Proteomes" id="UP000634476">
    <property type="component" value="Unassembled WGS sequence"/>
</dbReference>
<dbReference type="InterPro" id="IPR036390">
    <property type="entry name" value="WH_DNA-bd_sf"/>
</dbReference>
<evidence type="ECO:0000256" key="1">
    <source>
        <dbReference type="ARBA" id="ARBA00023015"/>
    </source>
</evidence>
<sequence length="284" mass="29591">MGHTAVVGHTAQVTNASGASPAPRGRRPAHGEPVIDRAFALLTAFTAARRSMTLAELSRASGTPPSTALRLARRLLQLGALERGADGRYVIGLRLWELASLAPRGHGLREVALPYMEDLYEATHQHVLLAVRDGAEALLVERLSARDAVNVLYRVGGRLPLHSTGVGLVLLAHAEARFQDQILARPLVHEPEGVPVSPAALRRTLAEVRRTGLAVVERSEPGPVVAVAAPVRGGDDSVVAALSVVVPAGGAEPRGLSPAVRATARALSRSLGSPRSAAPPGTGP</sequence>
<feature type="region of interest" description="Disordered" evidence="4">
    <location>
        <begin position="252"/>
        <end position="284"/>
    </location>
</feature>
<dbReference type="Gene3D" id="3.30.450.40">
    <property type="match status" value="1"/>
</dbReference>
<keyword evidence="1" id="KW-0805">Transcription regulation</keyword>
<evidence type="ECO:0000256" key="2">
    <source>
        <dbReference type="ARBA" id="ARBA00023125"/>
    </source>
</evidence>
<evidence type="ECO:0000313" key="7">
    <source>
        <dbReference type="EMBL" id="GII01540.1"/>
    </source>
</evidence>
<accession>A0A8J3WTT3</accession>
<dbReference type="EMBL" id="BOOK01000024">
    <property type="protein sequence ID" value="GII01540.1"/>
    <property type="molecule type" value="Genomic_DNA"/>
</dbReference>
<gene>
    <name evidence="7" type="ORF">Pta02_35480</name>
</gene>
<dbReference type="InterPro" id="IPR050707">
    <property type="entry name" value="HTH_MetabolicPath_Reg"/>
</dbReference>
<keyword evidence="2" id="KW-0238">DNA-binding</keyword>
<feature type="domain" description="IclR-ED" evidence="6">
    <location>
        <begin position="94"/>
        <end position="273"/>
    </location>
</feature>
<reference evidence="7" key="1">
    <citation type="submission" date="2021-01" db="EMBL/GenBank/DDBJ databases">
        <title>Whole genome shotgun sequence of Planobispora takensis NBRC 109077.</title>
        <authorList>
            <person name="Komaki H."/>
            <person name="Tamura T."/>
        </authorList>
    </citation>
    <scope>NUCLEOTIDE SEQUENCE</scope>
    <source>
        <strain evidence="7">NBRC 109077</strain>
    </source>
</reference>
<dbReference type="SUPFAM" id="SSF46785">
    <property type="entry name" value="Winged helix' DNA-binding domain"/>
    <property type="match status" value="1"/>
</dbReference>
<dbReference type="SMART" id="SM00346">
    <property type="entry name" value="HTH_ICLR"/>
    <property type="match status" value="1"/>
</dbReference>
<feature type="region of interest" description="Disordered" evidence="4">
    <location>
        <begin position="1"/>
        <end position="30"/>
    </location>
</feature>
<evidence type="ECO:0000313" key="8">
    <source>
        <dbReference type="Proteomes" id="UP000634476"/>
    </source>
</evidence>
<dbReference type="InterPro" id="IPR005471">
    <property type="entry name" value="Tscrpt_reg_IclR_N"/>
</dbReference>
<dbReference type="Gene3D" id="1.10.10.10">
    <property type="entry name" value="Winged helix-like DNA-binding domain superfamily/Winged helix DNA-binding domain"/>
    <property type="match status" value="1"/>
</dbReference>
<dbReference type="GO" id="GO:0045892">
    <property type="term" value="P:negative regulation of DNA-templated transcription"/>
    <property type="evidence" value="ECO:0007669"/>
    <property type="project" value="TreeGrafter"/>
</dbReference>
<comment type="caution">
    <text evidence="7">The sequence shown here is derived from an EMBL/GenBank/DDBJ whole genome shotgun (WGS) entry which is preliminary data.</text>
</comment>
<evidence type="ECO:0000256" key="4">
    <source>
        <dbReference type="SAM" id="MobiDB-lite"/>
    </source>
</evidence>
<dbReference type="GO" id="GO:0003700">
    <property type="term" value="F:DNA-binding transcription factor activity"/>
    <property type="evidence" value="ECO:0007669"/>
    <property type="project" value="TreeGrafter"/>
</dbReference>
<evidence type="ECO:0000259" key="5">
    <source>
        <dbReference type="PROSITE" id="PS51077"/>
    </source>
</evidence>
<keyword evidence="3" id="KW-0804">Transcription</keyword>
<dbReference type="PROSITE" id="PS51078">
    <property type="entry name" value="ICLR_ED"/>
    <property type="match status" value="1"/>
</dbReference>
<evidence type="ECO:0000259" key="6">
    <source>
        <dbReference type="PROSITE" id="PS51078"/>
    </source>
</evidence>
<dbReference type="SUPFAM" id="SSF55781">
    <property type="entry name" value="GAF domain-like"/>
    <property type="match status" value="1"/>
</dbReference>
<dbReference type="InterPro" id="IPR014757">
    <property type="entry name" value="Tscrpt_reg_IclR_C"/>
</dbReference>
<feature type="domain" description="HTH iclR-type" evidence="5">
    <location>
        <begin position="32"/>
        <end position="93"/>
    </location>
</feature>
<dbReference type="Pfam" id="PF01614">
    <property type="entry name" value="IclR_C"/>
    <property type="match status" value="1"/>
</dbReference>
<evidence type="ECO:0000256" key="3">
    <source>
        <dbReference type="ARBA" id="ARBA00023163"/>
    </source>
</evidence>
<proteinExistence type="predicted"/>
<dbReference type="InterPro" id="IPR029016">
    <property type="entry name" value="GAF-like_dom_sf"/>
</dbReference>
<dbReference type="AlphaFoldDB" id="A0A8J3WTT3"/>
<organism evidence="7 8">
    <name type="scientific">Planobispora takensis</name>
    <dbReference type="NCBI Taxonomy" id="1367882"/>
    <lineage>
        <taxon>Bacteria</taxon>
        <taxon>Bacillati</taxon>
        <taxon>Actinomycetota</taxon>
        <taxon>Actinomycetes</taxon>
        <taxon>Streptosporangiales</taxon>
        <taxon>Streptosporangiaceae</taxon>
        <taxon>Planobispora</taxon>
    </lineage>
</organism>
<name>A0A8J3WTT3_9ACTN</name>